<feature type="transmembrane region" description="Helical" evidence="2">
    <location>
        <begin position="70"/>
        <end position="91"/>
    </location>
</feature>
<comment type="caution">
    <text evidence="3">The sequence shown here is derived from an EMBL/GenBank/DDBJ whole genome shotgun (WGS) entry which is preliminary data.</text>
</comment>
<feature type="region of interest" description="Disordered" evidence="1">
    <location>
        <begin position="1"/>
        <end position="23"/>
    </location>
</feature>
<feature type="compositionally biased region" description="Basic and acidic residues" evidence="1">
    <location>
        <begin position="1"/>
        <end position="10"/>
    </location>
</feature>
<reference evidence="4" key="1">
    <citation type="journal article" date="2019" name="Int. J. Syst. Evol. Microbiol.">
        <title>The Global Catalogue of Microorganisms (GCM) 10K type strain sequencing project: providing services to taxonomists for standard genome sequencing and annotation.</title>
        <authorList>
            <consortium name="The Broad Institute Genomics Platform"/>
            <consortium name="The Broad Institute Genome Sequencing Center for Infectious Disease"/>
            <person name="Wu L."/>
            <person name="Ma J."/>
        </authorList>
    </citation>
    <scope>NUCLEOTIDE SEQUENCE [LARGE SCALE GENOMIC DNA]</scope>
    <source>
        <strain evidence="4">JCM 13850</strain>
    </source>
</reference>
<keyword evidence="4" id="KW-1185">Reference proteome</keyword>
<evidence type="ECO:0000256" key="1">
    <source>
        <dbReference type="SAM" id="MobiDB-lite"/>
    </source>
</evidence>
<gene>
    <name evidence="3" type="ORF">GCM10009727_82660</name>
</gene>
<keyword evidence="2" id="KW-0472">Membrane</keyword>
<evidence type="ECO:0000256" key="2">
    <source>
        <dbReference type="SAM" id="Phobius"/>
    </source>
</evidence>
<evidence type="ECO:0000313" key="4">
    <source>
        <dbReference type="Proteomes" id="UP001501020"/>
    </source>
</evidence>
<evidence type="ECO:0000313" key="3">
    <source>
        <dbReference type="EMBL" id="GAA2164763.1"/>
    </source>
</evidence>
<dbReference type="Proteomes" id="UP001501020">
    <property type="component" value="Unassembled WGS sequence"/>
</dbReference>
<dbReference type="RefSeq" id="WP_344281114.1">
    <property type="nucleotide sequence ID" value="NZ_BAAAMR010000122.1"/>
</dbReference>
<protein>
    <submittedName>
        <fullName evidence="3">Uncharacterized protein</fullName>
    </submittedName>
</protein>
<dbReference type="EMBL" id="BAAAMR010000122">
    <property type="protein sequence ID" value="GAA2164763.1"/>
    <property type="molecule type" value="Genomic_DNA"/>
</dbReference>
<keyword evidence="2" id="KW-1133">Transmembrane helix</keyword>
<keyword evidence="2" id="KW-0812">Transmembrane</keyword>
<accession>A0ABP5MA90</accession>
<proteinExistence type="predicted"/>
<name>A0ABP5MA90_9ACTN</name>
<organism evidence="3 4">
    <name type="scientific">Actinomadura napierensis</name>
    <dbReference type="NCBI Taxonomy" id="267854"/>
    <lineage>
        <taxon>Bacteria</taxon>
        <taxon>Bacillati</taxon>
        <taxon>Actinomycetota</taxon>
        <taxon>Actinomycetes</taxon>
        <taxon>Streptosporangiales</taxon>
        <taxon>Thermomonosporaceae</taxon>
        <taxon>Actinomadura</taxon>
    </lineage>
</organism>
<sequence length="222" mass="23901">MDRSETRDAAGEPAVTTAEEPAGPAVPAEAFAVRDRVTWRTIWRLTAFVILFVASIGFVAGGVIRGAGVGSIAFMVIGVAGFLLFGAGLAVSLGGLATRRPVLELDASGVRRPAPWPLPRRSGRLLPWDDVAAITALRRGVPGTRRGEQDYVVFLTTPELVEMARTSDRPVLVALTMRDVPATAAAVPWCFAVGPGWDAQLPKIVKEARRRRRVPVIDRRTK</sequence>
<feature type="transmembrane region" description="Helical" evidence="2">
    <location>
        <begin position="42"/>
        <end position="64"/>
    </location>
</feature>